<dbReference type="AlphaFoldDB" id="A0A0H2S187"/>
<name>A0A0H2S187_9AGAM</name>
<dbReference type="Proteomes" id="UP000053477">
    <property type="component" value="Unassembled WGS sequence"/>
</dbReference>
<accession>A0A0H2S187</accession>
<organism evidence="1 2">
    <name type="scientific">Schizopora paradoxa</name>
    <dbReference type="NCBI Taxonomy" id="27342"/>
    <lineage>
        <taxon>Eukaryota</taxon>
        <taxon>Fungi</taxon>
        <taxon>Dikarya</taxon>
        <taxon>Basidiomycota</taxon>
        <taxon>Agaricomycotina</taxon>
        <taxon>Agaricomycetes</taxon>
        <taxon>Hymenochaetales</taxon>
        <taxon>Schizoporaceae</taxon>
        <taxon>Schizopora</taxon>
    </lineage>
</organism>
<dbReference type="InParanoid" id="A0A0H2S187"/>
<protein>
    <submittedName>
        <fullName evidence="1">Uncharacterized protein</fullName>
    </submittedName>
</protein>
<proteinExistence type="predicted"/>
<reference evidence="1 2" key="1">
    <citation type="submission" date="2015-04" db="EMBL/GenBank/DDBJ databases">
        <title>Complete genome sequence of Schizopora paradoxa KUC8140, a cosmopolitan wood degrader in East Asia.</title>
        <authorList>
            <consortium name="DOE Joint Genome Institute"/>
            <person name="Min B."/>
            <person name="Park H."/>
            <person name="Jang Y."/>
            <person name="Kim J.-J."/>
            <person name="Kim K.H."/>
            <person name="Pangilinan J."/>
            <person name="Lipzen A."/>
            <person name="Riley R."/>
            <person name="Grigoriev I.V."/>
            <person name="Spatafora J.W."/>
            <person name="Choi I.-G."/>
        </authorList>
    </citation>
    <scope>NUCLEOTIDE SEQUENCE [LARGE SCALE GENOMIC DNA]</scope>
    <source>
        <strain evidence="1 2">KUC8140</strain>
    </source>
</reference>
<keyword evidence="2" id="KW-1185">Reference proteome</keyword>
<gene>
    <name evidence="1" type="ORF">SCHPADRAFT_150285</name>
</gene>
<sequence length="155" mass="17714">MYKSFTPSPNLPPTCFKFGIHPRQNILTIQRILDVLLQRDAFYEVRISGSFFIDAQKLEVGASCANNRWKYVSFFQFLSALKSLLIWSCCLRNKSVTVRAIRREHMTGWCAKRRLVFVSDGQNIAVYSVYSTQAFSTGITVIDEAPNLTRVPPLL</sequence>
<evidence type="ECO:0000313" key="1">
    <source>
        <dbReference type="EMBL" id="KLO17769.1"/>
    </source>
</evidence>
<evidence type="ECO:0000313" key="2">
    <source>
        <dbReference type="Proteomes" id="UP000053477"/>
    </source>
</evidence>
<dbReference type="EMBL" id="KQ085901">
    <property type="protein sequence ID" value="KLO17769.1"/>
    <property type="molecule type" value="Genomic_DNA"/>
</dbReference>